<reference evidence="2 3" key="2">
    <citation type="journal article" date="2013" name="PLoS Genet.">
        <title>Comparative genome structure, secondary metabolite, and effector coding capacity across Cochliobolus pathogens.</title>
        <authorList>
            <person name="Condon B.J."/>
            <person name="Leng Y."/>
            <person name="Wu D."/>
            <person name="Bushley K.E."/>
            <person name="Ohm R.A."/>
            <person name="Otillar R."/>
            <person name="Martin J."/>
            <person name="Schackwitz W."/>
            <person name="Grimwood J."/>
            <person name="MohdZainudin N."/>
            <person name="Xue C."/>
            <person name="Wang R."/>
            <person name="Manning V.A."/>
            <person name="Dhillon B."/>
            <person name="Tu Z.J."/>
            <person name="Steffenson B.J."/>
            <person name="Salamov A."/>
            <person name="Sun H."/>
            <person name="Lowry S."/>
            <person name="LaButti K."/>
            <person name="Han J."/>
            <person name="Copeland A."/>
            <person name="Lindquist E."/>
            <person name="Barry K."/>
            <person name="Schmutz J."/>
            <person name="Baker S.E."/>
            <person name="Ciuffetti L.M."/>
            <person name="Grigoriev I.V."/>
            <person name="Zhong S."/>
            <person name="Turgeon B.G."/>
        </authorList>
    </citation>
    <scope>NUCLEOTIDE SEQUENCE [LARGE SCALE GENOMIC DNA]</scope>
    <source>
        <strain evidence="3">28A</strain>
    </source>
</reference>
<dbReference type="Proteomes" id="UP000016935">
    <property type="component" value="Unassembled WGS sequence"/>
</dbReference>
<dbReference type="OrthoDB" id="3937441at2759"/>
<name>R0IEM0_EXST2</name>
<dbReference type="AlphaFoldDB" id="R0IEM0"/>
<dbReference type="CDD" id="cd06503">
    <property type="entry name" value="ATP-synt_Fo_b"/>
    <property type="match status" value="1"/>
</dbReference>
<feature type="compositionally biased region" description="Polar residues" evidence="1">
    <location>
        <begin position="577"/>
        <end position="587"/>
    </location>
</feature>
<dbReference type="GeneID" id="19399026"/>
<feature type="compositionally biased region" description="Basic and acidic residues" evidence="1">
    <location>
        <begin position="419"/>
        <end position="431"/>
    </location>
</feature>
<feature type="region of interest" description="Disordered" evidence="1">
    <location>
        <begin position="15"/>
        <end position="119"/>
    </location>
</feature>
<feature type="compositionally biased region" description="Low complexity" evidence="1">
    <location>
        <begin position="165"/>
        <end position="182"/>
    </location>
</feature>
<dbReference type="HOGENOM" id="CLU_415602_0_0_1"/>
<feature type="compositionally biased region" description="Basic and acidic residues" evidence="1">
    <location>
        <begin position="15"/>
        <end position="26"/>
    </location>
</feature>
<reference evidence="2 3" key="1">
    <citation type="journal article" date="2012" name="PLoS Pathog.">
        <title>Diverse lifestyles and strategies of plant pathogenesis encoded in the genomes of eighteen Dothideomycetes fungi.</title>
        <authorList>
            <person name="Ohm R.A."/>
            <person name="Feau N."/>
            <person name="Henrissat B."/>
            <person name="Schoch C.L."/>
            <person name="Horwitz B.A."/>
            <person name="Barry K.W."/>
            <person name="Condon B.J."/>
            <person name="Copeland A.C."/>
            <person name="Dhillon B."/>
            <person name="Glaser F."/>
            <person name="Hesse C.N."/>
            <person name="Kosti I."/>
            <person name="LaButti K."/>
            <person name="Lindquist E.A."/>
            <person name="Lucas S."/>
            <person name="Salamov A.A."/>
            <person name="Bradshaw R.E."/>
            <person name="Ciuffetti L."/>
            <person name="Hamelin R.C."/>
            <person name="Kema G.H.J."/>
            <person name="Lawrence C."/>
            <person name="Scott J.A."/>
            <person name="Spatafora J.W."/>
            <person name="Turgeon B.G."/>
            <person name="de Wit P.J.G.M."/>
            <person name="Zhong S."/>
            <person name="Goodwin S.B."/>
            <person name="Grigoriev I.V."/>
        </authorList>
    </citation>
    <scope>NUCLEOTIDE SEQUENCE [LARGE SCALE GENOMIC DNA]</scope>
    <source>
        <strain evidence="3">28A</strain>
    </source>
</reference>
<dbReference type="STRING" id="671987.R0IEM0"/>
<gene>
    <name evidence="2" type="ORF">SETTUDRAFT_164185</name>
</gene>
<feature type="compositionally biased region" description="Polar residues" evidence="1">
    <location>
        <begin position="536"/>
        <end position="559"/>
    </location>
</feature>
<proteinExistence type="predicted"/>
<evidence type="ECO:0000313" key="2">
    <source>
        <dbReference type="EMBL" id="EOA83740.1"/>
    </source>
</evidence>
<protein>
    <submittedName>
        <fullName evidence="2">Uncharacterized protein</fullName>
    </submittedName>
</protein>
<organism evidence="2 3">
    <name type="scientific">Exserohilum turcicum (strain 28A)</name>
    <name type="common">Northern leaf blight fungus</name>
    <name type="synonym">Setosphaeria turcica</name>
    <dbReference type="NCBI Taxonomy" id="671987"/>
    <lineage>
        <taxon>Eukaryota</taxon>
        <taxon>Fungi</taxon>
        <taxon>Dikarya</taxon>
        <taxon>Ascomycota</taxon>
        <taxon>Pezizomycotina</taxon>
        <taxon>Dothideomycetes</taxon>
        <taxon>Pleosporomycetidae</taxon>
        <taxon>Pleosporales</taxon>
        <taxon>Pleosporineae</taxon>
        <taxon>Pleosporaceae</taxon>
        <taxon>Exserohilum</taxon>
    </lineage>
</organism>
<feature type="region of interest" description="Disordered" evidence="1">
    <location>
        <begin position="135"/>
        <end position="602"/>
    </location>
</feature>
<evidence type="ECO:0000256" key="1">
    <source>
        <dbReference type="SAM" id="MobiDB-lite"/>
    </source>
</evidence>
<feature type="compositionally biased region" description="Polar residues" evidence="1">
    <location>
        <begin position="200"/>
        <end position="226"/>
    </location>
</feature>
<dbReference type="eggNOG" id="ENOG502T6AR">
    <property type="taxonomic scope" value="Eukaryota"/>
</dbReference>
<feature type="compositionally biased region" description="Polar residues" evidence="1">
    <location>
        <begin position="472"/>
        <end position="484"/>
    </location>
</feature>
<sequence length="640" mass="71359">MCRIEEGHTYYCDKARSGKTCRDVRRVPPSYTHTRGSASRDDTPSPVNPPTPTGTGTYLTQRRRPSNSGSRPSTRDGQRINPEIIIEFGSKKGKGGKYSSVSFSTKNQKHPSLGSLGSNDAAVDFADSEASYTLRTGFPEAPLPPPAAYDQPNTFLPTPPMPHGYYSPYTPSASSSQTPSLTIPSEADFDLPATRRATRPSATIIHNPTVGPSSPTKPQQAPSSGSYKVKRIAPRDLPHDDPAPSSLHPLDYDQYADYPNPSRATSGVAETTRPTKNTSERRKKLSEDLSYQDDADRKRTDDAAKAENDKHVRFELGRYEARAKERSERALAEKEKDRATAREAERQRKKAERLEQERKELEEQRAKERKKERSKPPATEHTKRPSNSRRLSSLMTPEEQAEQRRLLEADSLFMQGEKQAAEAREREERRAAARQQQEASTYYDPRGGDRSLSNNNNASTTQRSTMPRHDSFASTTRPSGLSRTSSKRRPSISQPSPPPANTQSSADYSVRSPSTRTRAPPPLSFPKNFNQDHTRPSSSRRASITQDNPFSPTSVTSPTHDPWDVRNGDSAPPPTRPSESSRYQITQPRDDPIVHSPTRSVRRTTDYVSVFDGDDDGVEEYPPVYASRLGLSRSGSRRKH</sequence>
<feature type="compositionally biased region" description="Polar residues" evidence="1">
    <location>
        <begin position="451"/>
        <end position="465"/>
    </location>
</feature>
<dbReference type="EMBL" id="KB908814">
    <property type="protein sequence ID" value="EOA83740.1"/>
    <property type="molecule type" value="Genomic_DNA"/>
</dbReference>
<dbReference type="RefSeq" id="XP_008028246.1">
    <property type="nucleotide sequence ID" value="XM_008030055.1"/>
</dbReference>
<feature type="compositionally biased region" description="Polar residues" evidence="1">
    <location>
        <begin position="262"/>
        <end position="277"/>
    </location>
</feature>
<feature type="compositionally biased region" description="Basic and acidic residues" evidence="1">
    <location>
        <begin position="294"/>
        <end position="383"/>
    </location>
</feature>
<keyword evidence="3" id="KW-1185">Reference proteome</keyword>
<accession>R0IEM0</accession>
<evidence type="ECO:0000313" key="3">
    <source>
        <dbReference type="Proteomes" id="UP000016935"/>
    </source>
</evidence>
<feature type="compositionally biased region" description="Basic and acidic residues" evidence="1">
    <location>
        <begin position="233"/>
        <end position="242"/>
    </location>
</feature>
<feature type="compositionally biased region" description="Low complexity" evidence="1">
    <location>
        <begin position="509"/>
        <end position="518"/>
    </location>
</feature>